<sequence>MGDLTSGQPGSHTPSKSLPRFLESPLPRFLAPGRMQRTPLEPEDTHSVPLTHDIQRPQQPPRMGPLPFPTWLEGRGQFLPSPGTLCILCLRAKSLPSLSLDKSKSLALKNSSSRKSLPHSTRACQLYLIT</sequence>
<dbReference type="Proteomes" id="UP001176941">
    <property type="component" value="Chromosome 11"/>
</dbReference>
<dbReference type="EMBL" id="OX459947">
    <property type="protein sequence ID" value="CAI9154006.1"/>
    <property type="molecule type" value="Genomic_DNA"/>
</dbReference>
<evidence type="ECO:0000313" key="2">
    <source>
        <dbReference type="EMBL" id="CAI9154006.1"/>
    </source>
</evidence>
<evidence type="ECO:0000313" key="3">
    <source>
        <dbReference type="Proteomes" id="UP001176941"/>
    </source>
</evidence>
<accession>A0ABN8Y2E6</accession>
<organism evidence="2 3">
    <name type="scientific">Rangifer tarandus platyrhynchus</name>
    <name type="common">Svalbard reindeer</name>
    <dbReference type="NCBI Taxonomy" id="3082113"/>
    <lineage>
        <taxon>Eukaryota</taxon>
        <taxon>Metazoa</taxon>
        <taxon>Chordata</taxon>
        <taxon>Craniata</taxon>
        <taxon>Vertebrata</taxon>
        <taxon>Euteleostomi</taxon>
        <taxon>Mammalia</taxon>
        <taxon>Eutheria</taxon>
        <taxon>Laurasiatheria</taxon>
        <taxon>Artiodactyla</taxon>
        <taxon>Ruminantia</taxon>
        <taxon>Pecora</taxon>
        <taxon>Cervidae</taxon>
        <taxon>Odocoileinae</taxon>
        <taxon>Rangifer</taxon>
    </lineage>
</organism>
<name>A0ABN8Y2E6_RANTA</name>
<protein>
    <submittedName>
        <fullName evidence="2">Uncharacterized protein</fullName>
    </submittedName>
</protein>
<feature type="region of interest" description="Disordered" evidence="1">
    <location>
        <begin position="1"/>
        <end position="68"/>
    </location>
</feature>
<proteinExistence type="predicted"/>
<reference evidence="2" key="1">
    <citation type="submission" date="2023-04" db="EMBL/GenBank/DDBJ databases">
        <authorList>
            <consortium name="ELIXIR-Norway"/>
        </authorList>
    </citation>
    <scope>NUCLEOTIDE SEQUENCE [LARGE SCALE GENOMIC DNA]</scope>
</reference>
<feature type="compositionally biased region" description="Polar residues" evidence="1">
    <location>
        <begin position="1"/>
        <end position="16"/>
    </location>
</feature>
<keyword evidence="3" id="KW-1185">Reference proteome</keyword>
<gene>
    <name evidence="2" type="ORF">MRATA1EN1_LOCUS2968</name>
</gene>
<evidence type="ECO:0000256" key="1">
    <source>
        <dbReference type="SAM" id="MobiDB-lite"/>
    </source>
</evidence>
<feature type="compositionally biased region" description="Pro residues" evidence="1">
    <location>
        <begin position="58"/>
        <end position="68"/>
    </location>
</feature>